<accession>A0A645CQA6</accession>
<comment type="caution">
    <text evidence="1">The sequence shown here is derived from an EMBL/GenBank/DDBJ whole genome shotgun (WGS) entry which is preliminary data.</text>
</comment>
<name>A0A645CQA6_9ZZZZ</name>
<protein>
    <submittedName>
        <fullName evidence="1">Uncharacterized protein</fullName>
    </submittedName>
</protein>
<reference evidence="1" key="1">
    <citation type="submission" date="2019-08" db="EMBL/GenBank/DDBJ databases">
        <authorList>
            <person name="Kucharzyk K."/>
            <person name="Murdoch R.W."/>
            <person name="Higgins S."/>
            <person name="Loffler F."/>
        </authorList>
    </citation>
    <scope>NUCLEOTIDE SEQUENCE</scope>
</reference>
<proteinExistence type="predicted"/>
<evidence type="ECO:0000313" key="1">
    <source>
        <dbReference type="EMBL" id="MPM79113.1"/>
    </source>
</evidence>
<sequence>MGRVAVGNMARLAGKTPANGCCIGNMGTRRENEILGNHTVSNINRSSLITHDGSVLEPGTIHYFCVTSYPHVLYGPRIEYLYSAPDCPDIGSIFLGVIFNH</sequence>
<dbReference type="AlphaFoldDB" id="A0A645CQA6"/>
<gene>
    <name evidence="1" type="ORF">SDC9_126144</name>
</gene>
<dbReference type="EMBL" id="VSSQ01029122">
    <property type="protein sequence ID" value="MPM79113.1"/>
    <property type="molecule type" value="Genomic_DNA"/>
</dbReference>
<organism evidence="1">
    <name type="scientific">bioreactor metagenome</name>
    <dbReference type="NCBI Taxonomy" id="1076179"/>
    <lineage>
        <taxon>unclassified sequences</taxon>
        <taxon>metagenomes</taxon>
        <taxon>ecological metagenomes</taxon>
    </lineage>
</organism>